<dbReference type="Pfam" id="PF09902">
    <property type="entry name" value="DUF2129"/>
    <property type="match status" value="1"/>
</dbReference>
<dbReference type="InterPro" id="IPR016979">
    <property type="entry name" value="DUF2129"/>
</dbReference>
<evidence type="ECO:0000313" key="2">
    <source>
        <dbReference type="EMBL" id="TDG75144.1"/>
    </source>
</evidence>
<dbReference type="OrthoDB" id="2990788at2"/>
<dbReference type="PIRSF" id="PIRSF031653">
    <property type="entry name" value="UCP031653"/>
    <property type="match status" value="1"/>
</dbReference>
<protein>
    <submittedName>
        <fullName evidence="2">Uncharacterized protein</fullName>
    </submittedName>
</protein>
<reference evidence="2 3" key="1">
    <citation type="journal article" date="2019" name="Appl. Microbiol. Biotechnol.">
        <title>Uncovering carbohydrate metabolism through a genotype-phenotype association study of 56 lactic acid bacteria genomes.</title>
        <authorList>
            <person name="Buron-Moles G."/>
            <person name="Chailyan A."/>
            <person name="Dolejs I."/>
            <person name="Forster J."/>
            <person name="Miks M.H."/>
        </authorList>
    </citation>
    <scope>NUCLEOTIDE SEQUENCE [LARGE SCALE GENOMIC DNA]</scope>
    <source>
        <strain evidence="2 3">ATCC 49373</strain>
    </source>
</reference>
<name>A0A4R5NLG9_9LACO</name>
<dbReference type="AlphaFoldDB" id="A0A4R5NLG9"/>
<dbReference type="Proteomes" id="UP000294854">
    <property type="component" value="Unassembled WGS sequence"/>
</dbReference>
<organism evidence="2 3">
    <name type="scientific">Secundilactobacillus malefermentans</name>
    <dbReference type="NCBI Taxonomy" id="176292"/>
    <lineage>
        <taxon>Bacteria</taxon>
        <taxon>Bacillati</taxon>
        <taxon>Bacillota</taxon>
        <taxon>Bacilli</taxon>
        <taxon>Lactobacillales</taxon>
        <taxon>Lactobacillaceae</taxon>
        <taxon>Secundilactobacillus</taxon>
    </lineage>
</organism>
<dbReference type="RefSeq" id="WP_010620061.1">
    <property type="nucleotide sequence ID" value="NZ_CP042371.1"/>
</dbReference>
<keyword evidence="3" id="KW-1185">Reference proteome</keyword>
<gene>
    <name evidence="2" type="ORF">C5L31_001021</name>
</gene>
<sequence length="97" mass="11879">MDFKVEQREELIVYTYNLKQMRQLKRFGEITYISKRMRYAVIFVHQEKIAETKKQLEQLHFVKRLVESPRAELDTWFRKQDRNDPLKAVDNSLTEED</sequence>
<keyword evidence="1" id="KW-0963">Cytoplasm</keyword>
<proteinExistence type="predicted"/>
<evidence type="ECO:0000313" key="3">
    <source>
        <dbReference type="Proteomes" id="UP000294854"/>
    </source>
</evidence>
<dbReference type="EMBL" id="PUFO01000068">
    <property type="protein sequence ID" value="TDG75144.1"/>
    <property type="molecule type" value="Genomic_DNA"/>
</dbReference>
<comment type="caution">
    <text evidence="2">The sequence shown here is derived from an EMBL/GenBank/DDBJ whole genome shotgun (WGS) entry which is preliminary data.</text>
</comment>
<accession>A0A4R5NLG9</accession>
<dbReference type="STRING" id="1122149.FD44_GL000616"/>
<evidence type="ECO:0000256" key="1">
    <source>
        <dbReference type="ARBA" id="ARBA00022490"/>
    </source>
</evidence>